<dbReference type="AlphaFoldDB" id="A0A371HTG8"/>
<accession>A0A371HTG8</accession>
<proteinExistence type="predicted"/>
<evidence type="ECO:0008006" key="3">
    <source>
        <dbReference type="Google" id="ProtNLM"/>
    </source>
</evidence>
<feature type="non-terminal residue" evidence="1">
    <location>
        <position position="1"/>
    </location>
</feature>
<reference evidence="1" key="1">
    <citation type="submission" date="2018-05" db="EMBL/GenBank/DDBJ databases">
        <title>Draft genome of Mucuna pruriens seed.</title>
        <authorList>
            <person name="Nnadi N.E."/>
            <person name="Vos R."/>
            <person name="Hasami M.H."/>
            <person name="Devisetty U.K."/>
            <person name="Aguiy J.C."/>
        </authorList>
    </citation>
    <scope>NUCLEOTIDE SEQUENCE [LARGE SCALE GENOMIC DNA]</scope>
    <source>
        <strain evidence="1">JCA_2017</strain>
    </source>
</reference>
<keyword evidence="2" id="KW-1185">Reference proteome</keyword>
<dbReference type="OrthoDB" id="1436818at2759"/>
<evidence type="ECO:0000313" key="1">
    <source>
        <dbReference type="EMBL" id="RDY05984.1"/>
    </source>
</evidence>
<dbReference type="Proteomes" id="UP000257109">
    <property type="component" value="Unassembled WGS sequence"/>
</dbReference>
<sequence length="66" mass="7872">MDVKTVFLNGCNLKTESDDSKFMASHQWYHKFYQVIASYGFEAIIVYDCVYHKFSKSKYIFLILCR</sequence>
<protein>
    <recommendedName>
        <fullName evidence="3">Reverse transcriptase Ty1/copia-type domain-containing protein</fullName>
    </recommendedName>
</protein>
<gene>
    <name evidence="1" type="ORF">CR513_10100</name>
</gene>
<evidence type="ECO:0000313" key="2">
    <source>
        <dbReference type="Proteomes" id="UP000257109"/>
    </source>
</evidence>
<organism evidence="1 2">
    <name type="scientific">Mucuna pruriens</name>
    <name type="common">Velvet bean</name>
    <name type="synonym">Dolichos pruriens</name>
    <dbReference type="NCBI Taxonomy" id="157652"/>
    <lineage>
        <taxon>Eukaryota</taxon>
        <taxon>Viridiplantae</taxon>
        <taxon>Streptophyta</taxon>
        <taxon>Embryophyta</taxon>
        <taxon>Tracheophyta</taxon>
        <taxon>Spermatophyta</taxon>
        <taxon>Magnoliopsida</taxon>
        <taxon>eudicotyledons</taxon>
        <taxon>Gunneridae</taxon>
        <taxon>Pentapetalae</taxon>
        <taxon>rosids</taxon>
        <taxon>fabids</taxon>
        <taxon>Fabales</taxon>
        <taxon>Fabaceae</taxon>
        <taxon>Papilionoideae</taxon>
        <taxon>50 kb inversion clade</taxon>
        <taxon>NPAAA clade</taxon>
        <taxon>indigoferoid/millettioid clade</taxon>
        <taxon>Phaseoleae</taxon>
        <taxon>Mucuna</taxon>
    </lineage>
</organism>
<dbReference type="EMBL" id="QJKJ01001768">
    <property type="protein sequence ID" value="RDY05984.1"/>
    <property type="molecule type" value="Genomic_DNA"/>
</dbReference>
<comment type="caution">
    <text evidence="1">The sequence shown here is derived from an EMBL/GenBank/DDBJ whole genome shotgun (WGS) entry which is preliminary data.</text>
</comment>
<name>A0A371HTG8_MUCPR</name>